<evidence type="ECO:0000256" key="5">
    <source>
        <dbReference type="ARBA" id="ARBA00023167"/>
    </source>
</evidence>
<dbReference type="Pfam" id="PF01048">
    <property type="entry name" value="PNP_UDP_1"/>
    <property type="match status" value="1"/>
</dbReference>
<sequence length="234" mass="24644">MKIGIIGAMEIEVETLIGQLSSCTRTQHAGMEFCEGMLEGVACVIVRSGVGKVNAALCAQLLVSVYGVTHVINTGAAGSLDASINIGDIVVSTDCVQHDVDATIFGYELGQVPGMPVSYESSEPMAEHIVASAHHAATDIGVHRGRIASGDQFVGNSDAKERIIRDFEARCCDMEGASIAQACALNGVPFVVVRSISDKADGSDFVSYDQFERKAARDSAHIVREALAALSREA</sequence>
<dbReference type="STRING" id="79604.AAY81_04770"/>
<dbReference type="GO" id="GO:0008930">
    <property type="term" value="F:methylthioadenosine nucleosidase activity"/>
    <property type="evidence" value="ECO:0007669"/>
    <property type="project" value="InterPro"/>
</dbReference>
<dbReference type="GO" id="GO:0008782">
    <property type="term" value="F:adenosylhomocysteine nucleosidase activity"/>
    <property type="evidence" value="ECO:0007669"/>
    <property type="project" value="UniProtKB-EC"/>
</dbReference>
<keyword evidence="8" id="KW-1185">Reference proteome</keyword>
<dbReference type="EC" id="3.2.2.9" evidence="2"/>
<dbReference type="NCBIfam" id="NF004079">
    <property type="entry name" value="PRK05584.1"/>
    <property type="match status" value="1"/>
</dbReference>
<feature type="domain" description="Nucleoside phosphorylase" evidence="6">
    <location>
        <begin position="2"/>
        <end position="227"/>
    </location>
</feature>
<dbReference type="GO" id="GO:0019509">
    <property type="term" value="P:L-methionine salvage from methylthioadenosine"/>
    <property type="evidence" value="ECO:0007669"/>
    <property type="project" value="UniProtKB-UniPathway"/>
</dbReference>
<accession>A0A172RXU3</accession>
<evidence type="ECO:0000256" key="1">
    <source>
        <dbReference type="ARBA" id="ARBA00004945"/>
    </source>
</evidence>
<dbReference type="AlphaFoldDB" id="A0A172RXU3"/>
<dbReference type="GO" id="GO:0009164">
    <property type="term" value="P:nucleoside catabolic process"/>
    <property type="evidence" value="ECO:0007669"/>
    <property type="project" value="InterPro"/>
</dbReference>
<gene>
    <name evidence="7" type="ORF">SAMN02910314_01879</name>
</gene>
<reference evidence="8" key="1">
    <citation type="submission" date="2016-10" db="EMBL/GenBank/DDBJ databases">
        <authorList>
            <person name="Varghese N."/>
        </authorList>
    </citation>
    <scope>NUCLEOTIDE SEQUENCE [LARGE SCALE GENOMIC DNA]</scope>
    <source>
        <strain evidence="8">DSM 21843</strain>
    </source>
</reference>
<dbReference type="InterPro" id="IPR000845">
    <property type="entry name" value="Nucleoside_phosphorylase_d"/>
</dbReference>
<evidence type="ECO:0000256" key="3">
    <source>
        <dbReference type="ARBA" id="ARBA00022605"/>
    </source>
</evidence>
<evidence type="ECO:0000256" key="2">
    <source>
        <dbReference type="ARBA" id="ARBA00011974"/>
    </source>
</evidence>
<keyword evidence="3" id="KW-0028">Amino-acid biosynthesis</keyword>
<evidence type="ECO:0000259" key="6">
    <source>
        <dbReference type="Pfam" id="PF01048"/>
    </source>
</evidence>
<dbReference type="GO" id="GO:0005829">
    <property type="term" value="C:cytosol"/>
    <property type="evidence" value="ECO:0007669"/>
    <property type="project" value="TreeGrafter"/>
</dbReference>
<dbReference type="PANTHER" id="PTHR46832">
    <property type="entry name" value="5'-METHYLTHIOADENOSINE/S-ADENOSYLHOMOCYSTEINE NUCLEOSIDASE"/>
    <property type="match status" value="1"/>
</dbReference>
<proteinExistence type="predicted"/>
<dbReference type="InterPro" id="IPR035994">
    <property type="entry name" value="Nucleoside_phosphorylase_sf"/>
</dbReference>
<dbReference type="CDD" id="cd09008">
    <property type="entry name" value="MTAN"/>
    <property type="match status" value="1"/>
</dbReference>
<dbReference type="InterPro" id="IPR010049">
    <property type="entry name" value="MTA_SAH_Nsdase"/>
</dbReference>
<protein>
    <recommendedName>
        <fullName evidence="2">adenosylhomocysteine nucleosidase</fullName>
        <ecNumber evidence="2">3.2.2.9</ecNumber>
    </recommendedName>
</protein>
<evidence type="ECO:0000313" key="8">
    <source>
        <dbReference type="Proteomes" id="UP000182975"/>
    </source>
</evidence>
<evidence type="ECO:0000256" key="4">
    <source>
        <dbReference type="ARBA" id="ARBA00022801"/>
    </source>
</evidence>
<dbReference type="UniPathway" id="UPA00904">
    <property type="reaction ID" value="UER00871"/>
</dbReference>
<dbReference type="PANTHER" id="PTHR46832:SF1">
    <property type="entry name" value="5'-METHYLTHIOADENOSINE_S-ADENOSYLHOMOCYSTEINE NUCLEOSIDASE"/>
    <property type="match status" value="1"/>
</dbReference>
<dbReference type="KEGG" id="ddt:AAY81_04770"/>
<dbReference type="OrthoDB" id="44283at2"/>
<evidence type="ECO:0000313" key="7">
    <source>
        <dbReference type="EMBL" id="SEP00168.1"/>
    </source>
</evidence>
<dbReference type="GO" id="GO:0019284">
    <property type="term" value="P:L-methionine salvage from S-adenosylmethionine"/>
    <property type="evidence" value="ECO:0007669"/>
    <property type="project" value="TreeGrafter"/>
</dbReference>
<organism evidence="7 8">
    <name type="scientific">Denitrobacterium detoxificans</name>
    <dbReference type="NCBI Taxonomy" id="79604"/>
    <lineage>
        <taxon>Bacteria</taxon>
        <taxon>Bacillati</taxon>
        <taxon>Actinomycetota</taxon>
        <taxon>Coriobacteriia</taxon>
        <taxon>Eggerthellales</taxon>
        <taxon>Eggerthellaceae</taxon>
        <taxon>Denitrobacterium</taxon>
    </lineage>
</organism>
<dbReference type="SUPFAM" id="SSF53167">
    <property type="entry name" value="Purine and uridine phosphorylases"/>
    <property type="match status" value="1"/>
</dbReference>
<dbReference type="Gene3D" id="3.40.50.1580">
    <property type="entry name" value="Nucleoside phosphorylase domain"/>
    <property type="match status" value="1"/>
</dbReference>
<comment type="pathway">
    <text evidence="1">Amino-acid biosynthesis; L-methionine biosynthesis via salvage pathway; S-methyl-5-thio-alpha-D-ribose 1-phosphate from S-methyl-5'-thioadenosine (hydrolase route): step 1/2.</text>
</comment>
<dbReference type="PATRIC" id="fig|79604.3.peg.970"/>
<keyword evidence="5" id="KW-0486">Methionine biosynthesis</keyword>
<dbReference type="NCBIfam" id="TIGR01704">
    <property type="entry name" value="MTA_SAH-Nsdase"/>
    <property type="match status" value="1"/>
</dbReference>
<keyword evidence="4" id="KW-0378">Hydrolase</keyword>
<name>A0A172RXU3_9ACTN</name>
<dbReference type="EMBL" id="FOEC01000017">
    <property type="protein sequence ID" value="SEP00168.1"/>
    <property type="molecule type" value="Genomic_DNA"/>
</dbReference>
<dbReference type="Proteomes" id="UP000182975">
    <property type="component" value="Unassembled WGS sequence"/>
</dbReference>
<dbReference type="RefSeq" id="WP_066662036.1">
    <property type="nucleotide sequence ID" value="NZ_CP011402.1"/>
</dbReference>